<proteinExistence type="predicted"/>
<dbReference type="Gene3D" id="3.40.190.10">
    <property type="entry name" value="Periplasmic binding protein-like II"/>
    <property type="match status" value="2"/>
</dbReference>
<evidence type="ECO:0000256" key="4">
    <source>
        <dbReference type="ARBA" id="ARBA00022764"/>
    </source>
</evidence>
<gene>
    <name evidence="5" type="ORF">ECB94_01500</name>
</gene>
<evidence type="ECO:0000256" key="1">
    <source>
        <dbReference type="ARBA" id="ARBA00004418"/>
    </source>
</evidence>
<dbReference type="GO" id="GO:0015846">
    <property type="term" value="P:polyamine transport"/>
    <property type="evidence" value="ECO:0007669"/>
    <property type="project" value="InterPro"/>
</dbReference>
<dbReference type="SUPFAM" id="SSF53850">
    <property type="entry name" value="Periplasmic binding protein-like II"/>
    <property type="match status" value="1"/>
</dbReference>
<dbReference type="PANTHER" id="PTHR30222:SF17">
    <property type="entry name" value="SPERMIDINE_PUTRESCINE-BINDING PERIPLASMIC PROTEIN"/>
    <property type="match status" value="1"/>
</dbReference>
<evidence type="ECO:0000313" key="6">
    <source>
        <dbReference type="Proteomes" id="UP000279760"/>
    </source>
</evidence>
<comment type="subcellular location">
    <subcellularLocation>
        <location evidence="1">Periplasm</location>
    </subcellularLocation>
</comment>
<dbReference type="InterPro" id="IPR001188">
    <property type="entry name" value="Sperm_putr-bd"/>
</dbReference>
<name>A0A3G4V6X0_9VIBR</name>
<evidence type="ECO:0000256" key="3">
    <source>
        <dbReference type="ARBA" id="ARBA00022729"/>
    </source>
</evidence>
<reference evidence="5 6" key="1">
    <citation type="submission" date="2018-11" db="EMBL/GenBank/DDBJ databases">
        <title>Complete Genome Sequence of Vbrio mediterranei 117-T6: a Potential Pathogen Bacteria Isolated from the Conchocelis of Pyropia.</title>
        <authorList>
            <person name="Liu Q."/>
        </authorList>
    </citation>
    <scope>NUCLEOTIDE SEQUENCE [LARGE SCALE GENOMIC DNA]</scope>
    <source>
        <strain evidence="5 6">117-T6</strain>
    </source>
</reference>
<keyword evidence="3" id="KW-0732">Signal</keyword>
<dbReference type="GO" id="GO:0019808">
    <property type="term" value="F:polyamine binding"/>
    <property type="evidence" value="ECO:0007669"/>
    <property type="project" value="InterPro"/>
</dbReference>
<dbReference type="EMBL" id="CP033577">
    <property type="protein sequence ID" value="AYV20049.1"/>
    <property type="molecule type" value="Genomic_DNA"/>
</dbReference>
<sequence>MMRIYIAPILCMSFFSHIVYGKEILKILSWHGYTDTDIVSIFENKNNIDIEVTYVNNDKQLREKLDDRNQDYDLVALNSSELQRYIKLRKFIPIDISKIENSKWISNQFAPLSTNPEITFKGNIYGLPYTYSSMGIIYNADRVKSAPTSWQDFWSPEYHHKALGYDGGTHNVSLAALALKLPDPFQIPKSDDELIAKKLISLRENTLTFYRSLEEATELFNRFELSIMFANFGHQQVDSLKKTGANIEYTIPKEGALAWLDCWSILSTSKQTELAHRWIDFVLEPWVQLELTKRHGLQSPLNQFSESDNKEKLIWLSPVESPEKREAMWDSVYSGKPLPKVMEHTKRTRQ</sequence>
<keyword evidence="4" id="KW-0574">Periplasm</keyword>
<dbReference type="Pfam" id="PF13416">
    <property type="entry name" value="SBP_bac_8"/>
    <property type="match status" value="1"/>
</dbReference>
<dbReference type="GO" id="GO:0042597">
    <property type="term" value="C:periplasmic space"/>
    <property type="evidence" value="ECO:0007669"/>
    <property type="project" value="UniProtKB-SubCell"/>
</dbReference>
<evidence type="ECO:0000256" key="2">
    <source>
        <dbReference type="ARBA" id="ARBA00022448"/>
    </source>
</evidence>
<evidence type="ECO:0000313" key="5">
    <source>
        <dbReference type="EMBL" id="AYV20049.1"/>
    </source>
</evidence>
<organism evidence="5 6">
    <name type="scientific">Vibrio mediterranei</name>
    <dbReference type="NCBI Taxonomy" id="689"/>
    <lineage>
        <taxon>Bacteria</taxon>
        <taxon>Pseudomonadati</taxon>
        <taxon>Pseudomonadota</taxon>
        <taxon>Gammaproteobacteria</taxon>
        <taxon>Vibrionales</taxon>
        <taxon>Vibrionaceae</taxon>
        <taxon>Vibrio</taxon>
    </lineage>
</organism>
<dbReference type="InterPro" id="IPR006059">
    <property type="entry name" value="SBP"/>
</dbReference>
<accession>A0A3G4V6X0</accession>
<protein>
    <submittedName>
        <fullName evidence="5">Extracellular solute-binding protein</fullName>
    </submittedName>
</protein>
<dbReference type="PANTHER" id="PTHR30222">
    <property type="entry name" value="SPERMIDINE/PUTRESCINE-BINDING PERIPLASMIC PROTEIN"/>
    <property type="match status" value="1"/>
</dbReference>
<dbReference type="AlphaFoldDB" id="A0A3G4V6X0"/>
<keyword evidence="2" id="KW-0813">Transport</keyword>
<dbReference type="Proteomes" id="UP000279760">
    <property type="component" value="Chromosome 1"/>
</dbReference>
<dbReference type="PRINTS" id="PR00909">
    <property type="entry name" value="SPERMDNBNDNG"/>
</dbReference>